<feature type="region of interest" description="Disordered" evidence="1">
    <location>
        <begin position="1"/>
        <end position="32"/>
    </location>
</feature>
<evidence type="ECO:0000313" key="2">
    <source>
        <dbReference type="EMBL" id="RPB21195.1"/>
    </source>
</evidence>
<dbReference type="Proteomes" id="UP000267821">
    <property type="component" value="Unassembled WGS sequence"/>
</dbReference>
<organism evidence="2 3">
    <name type="scientific">Terfezia boudieri ATCC MYA-4762</name>
    <dbReference type="NCBI Taxonomy" id="1051890"/>
    <lineage>
        <taxon>Eukaryota</taxon>
        <taxon>Fungi</taxon>
        <taxon>Dikarya</taxon>
        <taxon>Ascomycota</taxon>
        <taxon>Pezizomycotina</taxon>
        <taxon>Pezizomycetes</taxon>
        <taxon>Pezizales</taxon>
        <taxon>Pezizaceae</taxon>
        <taxon>Terfezia</taxon>
    </lineage>
</organism>
<reference evidence="2 3" key="1">
    <citation type="journal article" date="2018" name="Nat. Ecol. Evol.">
        <title>Pezizomycetes genomes reveal the molecular basis of ectomycorrhizal truffle lifestyle.</title>
        <authorList>
            <person name="Murat C."/>
            <person name="Payen T."/>
            <person name="Noel B."/>
            <person name="Kuo A."/>
            <person name="Morin E."/>
            <person name="Chen J."/>
            <person name="Kohler A."/>
            <person name="Krizsan K."/>
            <person name="Balestrini R."/>
            <person name="Da Silva C."/>
            <person name="Montanini B."/>
            <person name="Hainaut M."/>
            <person name="Levati E."/>
            <person name="Barry K.W."/>
            <person name="Belfiori B."/>
            <person name="Cichocki N."/>
            <person name="Clum A."/>
            <person name="Dockter R.B."/>
            <person name="Fauchery L."/>
            <person name="Guy J."/>
            <person name="Iotti M."/>
            <person name="Le Tacon F."/>
            <person name="Lindquist E.A."/>
            <person name="Lipzen A."/>
            <person name="Malagnac F."/>
            <person name="Mello A."/>
            <person name="Molinier V."/>
            <person name="Miyauchi S."/>
            <person name="Poulain J."/>
            <person name="Riccioni C."/>
            <person name="Rubini A."/>
            <person name="Sitrit Y."/>
            <person name="Splivallo R."/>
            <person name="Traeger S."/>
            <person name="Wang M."/>
            <person name="Zifcakova L."/>
            <person name="Wipf D."/>
            <person name="Zambonelli A."/>
            <person name="Paolocci F."/>
            <person name="Nowrousian M."/>
            <person name="Ottonello S."/>
            <person name="Baldrian P."/>
            <person name="Spatafora J.W."/>
            <person name="Henrissat B."/>
            <person name="Nagy L.G."/>
            <person name="Aury J.M."/>
            <person name="Wincker P."/>
            <person name="Grigoriev I.V."/>
            <person name="Bonfante P."/>
            <person name="Martin F.M."/>
        </authorList>
    </citation>
    <scope>NUCLEOTIDE SEQUENCE [LARGE SCALE GENOMIC DNA]</scope>
    <source>
        <strain evidence="2 3">ATCC MYA-4762</strain>
    </source>
</reference>
<evidence type="ECO:0000313" key="3">
    <source>
        <dbReference type="Proteomes" id="UP000267821"/>
    </source>
</evidence>
<dbReference type="AlphaFoldDB" id="A0A3N4LT65"/>
<gene>
    <name evidence="2" type="ORF">L211DRAFT_870165</name>
</gene>
<sequence>MLSIQYQSLREQHVSAAPRESSKATRPQNQEEIQVEVRRHKAAHNKMFQKGEANPLLRPNTTAKYQTSILEHPTVRRNCEMIPRLAGSFQGHHQFSRYQTPEKAEEKANTTPGTGANSTPIGSRGTSKQTTPAEKTTPPTLRKPRDTTPLATGKPGRIQRICVGEGYWETGPKNTADIETTSRSTSVQVLITGCPTIPARGDEWKRSFLAGFNARRECLTPETPIFTTHVSFAFFYSTE</sequence>
<protein>
    <submittedName>
        <fullName evidence="2">Uncharacterized protein</fullName>
    </submittedName>
</protein>
<dbReference type="InParanoid" id="A0A3N4LT65"/>
<proteinExistence type="predicted"/>
<keyword evidence="3" id="KW-1185">Reference proteome</keyword>
<accession>A0A3N4LT65</accession>
<feature type="region of interest" description="Disordered" evidence="1">
    <location>
        <begin position="94"/>
        <end position="155"/>
    </location>
</feature>
<name>A0A3N4LT65_9PEZI</name>
<dbReference type="EMBL" id="ML121562">
    <property type="protein sequence ID" value="RPB21195.1"/>
    <property type="molecule type" value="Genomic_DNA"/>
</dbReference>
<evidence type="ECO:0000256" key="1">
    <source>
        <dbReference type="SAM" id="MobiDB-lite"/>
    </source>
</evidence>
<feature type="compositionally biased region" description="Polar residues" evidence="1">
    <location>
        <begin position="109"/>
        <end position="139"/>
    </location>
</feature>